<keyword evidence="1" id="KW-1133">Transmembrane helix</keyword>
<proteinExistence type="predicted"/>
<evidence type="ECO:0000313" key="2">
    <source>
        <dbReference type="EMBL" id="KKL73403.1"/>
    </source>
</evidence>
<feature type="non-terminal residue" evidence="2">
    <location>
        <position position="1"/>
    </location>
</feature>
<keyword evidence="1" id="KW-0812">Transmembrane</keyword>
<organism evidence="2">
    <name type="scientific">marine sediment metagenome</name>
    <dbReference type="NCBI Taxonomy" id="412755"/>
    <lineage>
        <taxon>unclassified sequences</taxon>
        <taxon>metagenomes</taxon>
        <taxon>ecological metagenomes</taxon>
    </lineage>
</organism>
<protein>
    <submittedName>
        <fullName evidence="2">Uncharacterized protein</fullName>
    </submittedName>
</protein>
<dbReference type="EMBL" id="LAZR01024969">
    <property type="protein sequence ID" value="KKL73403.1"/>
    <property type="molecule type" value="Genomic_DNA"/>
</dbReference>
<name>A0A0F9EH35_9ZZZZ</name>
<reference evidence="2" key="1">
    <citation type="journal article" date="2015" name="Nature">
        <title>Complex archaea that bridge the gap between prokaryotes and eukaryotes.</title>
        <authorList>
            <person name="Spang A."/>
            <person name="Saw J.H."/>
            <person name="Jorgensen S.L."/>
            <person name="Zaremba-Niedzwiedzka K."/>
            <person name="Martijn J."/>
            <person name="Lind A.E."/>
            <person name="van Eijk R."/>
            <person name="Schleper C."/>
            <person name="Guy L."/>
            <person name="Ettema T.J."/>
        </authorList>
    </citation>
    <scope>NUCLEOTIDE SEQUENCE</scope>
</reference>
<accession>A0A0F9EH35</accession>
<sequence>TATLYVGNSKEFNLDSGIIEVTLNRIKGGTAVFLVDDLTETDNAVQEAIEETTVVGDKPTTTTVQQEITEQTQTKSFVKFLVWPLGIAIVIIVIVITKRIGNKPEENENENNK</sequence>
<feature type="transmembrane region" description="Helical" evidence="1">
    <location>
        <begin position="80"/>
        <end position="97"/>
    </location>
</feature>
<keyword evidence="1" id="KW-0472">Membrane</keyword>
<evidence type="ECO:0000256" key="1">
    <source>
        <dbReference type="SAM" id="Phobius"/>
    </source>
</evidence>
<comment type="caution">
    <text evidence="2">The sequence shown here is derived from an EMBL/GenBank/DDBJ whole genome shotgun (WGS) entry which is preliminary data.</text>
</comment>
<gene>
    <name evidence="2" type="ORF">LCGC14_2075240</name>
</gene>
<dbReference type="AlphaFoldDB" id="A0A0F9EH35"/>